<keyword evidence="2" id="KW-1185">Reference proteome</keyword>
<proteinExistence type="predicted"/>
<dbReference type="OrthoDB" id="5405126at2759"/>
<dbReference type="AlphaFoldDB" id="A0A6A6A3R0"/>
<sequence length="402" mass="44922">MHSIRRSCSSALRSSIGVCIHVNGTRRAFSRSSACSRGALPVFLTPSTPELGALLGSFNTKVLLPFHLTKEQEKLVYKLDNRAKLDAEPVEITLGDVTLPLTHINRNKDLPNTWRSLRAIVTQSTTREDWENVVRVMEGCENAGRHVKPAWQEMIVRTLCANDMHHLVLKALQRPKATGLRLREYGVLRQVMKGVHEKAALADWEEEDTAKALRLAKQIVELMDDAEHQADRQRGEMLQKDDVRGRPTVVALPTELAAVLAERYGGDVAEVKKMAGRLMNALKQHEYMTTINQVESLASKTSDDFKNGPRQVAALTTHCYELFDLILVWNALRTSRKVLGADMPMAEEALKFEQKIEQVLEDGVKAADKLGARNGQRLFSSEDGGLPGRVRDAIQRCRSEAS</sequence>
<organism evidence="1 2">
    <name type="scientific">Dothidotthia symphoricarpi CBS 119687</name>
    <dbReference type="NCBI Taxonomy" id="1392245"/>
    <lineage>
        <taxon>Eukaryota</taxon>
        <taxon>Fungi</taxon>
        <taxon>Dikarya</taxon>
        <taxon>Ascomycota</taxon>
        <taxon>Pezizomycotina</taxon>
        <taxon>Dothideomycetes</taxon>
        <taxon>Pleosporomycetidae</taxon>
        <taxon>Pleosporales</taxon>
        <taxon>Dothidotthiaceae</taxon>
        <taxon>Dothidotthia</taxon>
    </lineage>
</organism>
<gene>
    <name evidence="1" type="ORF">P153DRAFT_348489</name>
</gene>
<name>A0A6A6A3R0_9PLEO</name>
<dbReference type="GeneID" id="54406640"/>
<dbReference type="EMBL" id="ML977516">
    <property type="protein sequence ID" value="KAF2125378.1"/>
    <property type="molecule type" value="Genomic_DNA"/>
</dbReference>
<dbReference type="Proteomes" id="UP000799771">
    <property type="component" value="Unassembled WGS sequence"/>
</dbReference>
<dbReference type="RefSeq" id="XP_033519770.1">
    <property type="nucleotide sequence ID" value="XM_033666208.1"/>
</dbReference>
<accession>A0A6A6A3R0</accession>
<evidence type="ECO:0000313" key="2">
    <source>
        <dbReference type="Proteomes" id="UP000799771"/>
    </source>
</evidence>
<evidence type="ECO:0000313" key="1">
    <source>
        <dbReference type="EMBL" id="KAF2125378.1"/>
    </source>
</evidence>
<reference evidence="1" key="1">
    <citation type="journal article" date="2020" name="Stud. Mycol.">
        <title>101 Dothideomycetes genomes: a test case for predicting lifestyles and emergence of pathogens.</title>
        <authorList>
            <person name="Haridas S."/>
            <person name="Albert R."/>
            <person name="Binder M."/>
            <person name="Bloem J."/>
            <person name="Labutti K."/>
            <person name="Salamov A."/>
            <person name="Andreopoulos B."/>
            <person name="Baker S."/>
            <person name="Barry K."/>
            <person name="Bills G."/>
            <person name="Bluhm B."/>
            <person name="Cannon C."/>
            <person name="Castanera R."/>
            <person name="Culley D."/>
            <person name="Daum C."/>
            <person name="Ezra D."/>
            <person name="Gonzalez J."/>
            <person name="Henrissat B."/>
            <person name="Kuo A."/>
            <person name="Liang C."/>
            <person name="Lipzen A."/>
            <person name="Lutzoni F."/>
            <person name="Magnuson J."/>
            <person name="Mondo S."/>
            <person name="Nolan M."/>
            <person name="Ohm R."/>
            <person name="Pangilinan J."/>
            <person name="Park H.-J."/>
            <person name="Ramirez L."/>
            <person name="Alfaro M."/>
            <person name="Sun H."/>
            <person name="Tritt A."/>
            <person name="Yoshinaga Y."/>
            <person name="Zwiers L.-H."/>
            <person name="Turgeon B."/>
            <person name="Goodwin S."/>
            <person name="Spatafora J."/>
            <person name="Crous P."/>
            <person name="Grigoriev I."/>
        </authorList>
    </citation>
    <scope>NUCLEOTIDE SEQUENCE</scope>
    <source>
        <strain evidence="1">CBS 119687</strain>
    </source>
</reference>
<protein>
    <submittedName>
        <fullName evidence="1">Uncharacterized protein</fullName>
    </submittedName>
</protein>